<dbReference type="Proteomes" id="UP000824231">
    <property type="component" value="Unassembled WGS sequence"/>
</dbReference>
<gene>
    <name evidence="1" type="ORF">H9856_06830</name>
</gene>
<protein>
    <submittedName>
        <fullName evidence="1">Uncharacterized protein</fullName>
    </submittedName>
</protein>
<dbReference type="EMBL" id="DXFH01000027">
    <property type="protein sequence ID" value="HIX36082.1"/>
    <property type="molecule type" value="Genomic_DNA"/>
</dbReference>
<reference evidence="1" key="1">
    <citation type="journal article" date="2021" name="PeerJ">
        <title>Extensive microbial diversity within the chicken gut microbiome revealed by metagenomics and culture.</title>
        <authorList>
            <person name="Gilroy R."/>
            <person name="Ravi A."/>
            <person name="Getino M."/>
            <person name="Pursley I."/>
            <person name="Horton D.L."/>
            <person name="Alikhan N.F."/>
            <person name="Baker D."/>
            <person name="Gharbi K."/>
            <person name="Hall N."/>
            <person name="Watson M."/>
            <person name="Adriaenssens E.M."/>
            <person name="Foster-Nyarko E."/>
            <person name="Jarju S."/>
            <person name="Secka A."/>
            <person name="Antonio M."/>
            <person name="Oren A."/>
            <person name="Chaudhuri R.R."/>
            <person name="La Ragione R."/>
            <person name="Hildebrand F."/>
            <person name="Pallen M.J."/>
        </authorList>
    </citation>
    <scope>NUCLEOTIDE SEQUENCE</scope>
    <source>
        <strain evidence="1">ChiSxjej3B15-572</strain>
    </source>
</reference>
<comment type="caution">
    <text evidence="1">The sequence shown here is derived from an EMBL/GenBank/DDBJ whole genome shotgun (WGS) entry which is preliminary data.</text>
</comment>
<name>A0A9D2ALP3_9LACO</name>
<sequence length="123" mass="14504">MSEEKHRYVKPQNVHEAMVLIQRLFNEYRNAPLTQELLSYHLNLVKRLQTDILQAAKDEGDMHQLADLQSMTAIMQSWSPIRLANRPFPGKIRHFKLDTGSTQHFKRRVHKMSGNHNHRASRH</sequence>
<accession>A0A9D2ALP3</accession>
<evidence type="ECO:0000313" key="2">
    <source>
        <dbReference type="Proteomes" id="UP000824231"/>
    </source>
</evidence>
<organism evidence="1 2">
    <name type="scientific">Candidatus Limosilactobacillus merdigallinarum</name>
    <dbReference type="NCBI Taxonomy" id="2838652"/>
    <lineage>
        <taxon>Bacteria</taxon>
        <taxon>Bacillati</taxon>
        <taxon>Bacillota</taxon>
        <taxon>Bacilli</taxon>
        <taxon>Lactobacillales</taxon>
        <taxon>Lactobacillaceae</taxon>
        <taxon>Limosilactobacillus</taxon>
    </lineage>
</organism>
<proteinExistence type="predicted"/>
<reference evidence="1" key="2">
    <citation type="submission" date="2021-04" db="EMBL/GenBank/DDBJ databases">
        <authorList>
            <person name="Gilroy R."/>
        </authorList>
    </citation>
    <scope>NUCLEOTIDE SEQUENCE</scope>
    <source>
        <strain evidence="1">ChiSxjej3B15-572</strain>
    </source>
</reference>
<dbReference type="AlphaFoldDB" id="A0A9D2ALP3"/>
<evidence type="ECO:0000313" key="1">
    <source>
        <dbReference type="EMBL" id="HIX36082.1"/>
    </source>
</evidence>